<dbReference type="KEGG" id="cmah:C1I91_11400"/>
<dbReference type="AlphaFoldDB" id="A0A410DT68"/>
<dbReference type="Gene3D" id="3.40.50.300">
    <property type="entry name" value="P-loop containing nucleotide triphosphate hydrolases"/>
    <property type="match status" value="1"/>
</dbReference>
<evidence type="ECO:0000313" key="1">
    <source>
        <dbReference type="EMBL" id="QAA32198.1"/>
    </source>
</evidence>
<sequence>MRQVIMIIWINGPFGVGKTTVSYELHKKLKDSFVYDPENAGEFIWNNSPDCISRKGDFQDILMWRDVNYQMLKYIHENYSGIIIVPMTLVNKEYYSQIIGRLINEGISIRHYILLAERSTLLSRLAARGDSNNSWPAQQMDRCLPSLEKEIMGIRIKTDNLSIEEVVELILKKSFECTSHHQGQGDGAKPLKNIL</sequence>
<gene>
    <name evidence="1" type="ORF">C1I91_11400</name>
</gene>
<organism evidence="1 2">
    <name type="scientific">Clostridium manihotivorum</name>
    <dbReference type="NCBI Taxonomy" id="2320868"/>
    <lineage>
        <taxon>Bacteria</taxon>
        <taxon>Bacillati</taxon>
        <taxon>Bacillota</taxon>
        <taxon>Clostridia</taxon>
        <taxon>Eubacteriales</taxon>
        <taxon>Clostridiaceae</taxon>
        <taxon>Clostridium</taxon>
    </lineage>
</organism>
<name>A0A410DT68_9CLOT</name>
<reference evidence="1 2" key="1">
    <citation type="submission" date="2018-01" db="EMBL/GenBank/DDBJ databases">
        <title>Genome Sequencing and Assembly of Anaerobacter polyendosporus strain CT4.</title>
        <authorList>
            <person name="Tachaapaikoon C."/>
            <person name="Sutheeworapong S."/>
            <person name="Jenjaroenpun P."/>
            <person name="Wongsurawat T."/>
            <person name="Nookeaw I."/>
            <person name="Cheawchanlertfa P."/>
            <person name="Kosugi A."/>
            <person name="Cheevadhanarak S."/>
            <person name="Ratanakhanokchai K."/>
        </authorList>
    </citation>
    <scope>NUCLEOTIDE SEQUENCE [LARGE SCALE GENOMIC DNA]</scope>
    <source>
        <strain evidence="1 2">CT4</strain>
    </source>
</reference>
<dbReference type="InterPro" id="IPR027417">
    <property type="entry name" value="P-loop_NTPase"/>
</dbReference>
<dbReference type="SUPFAM" id="SSF52540">
    <property type="entry name" value="P-loop containing nucleoside triphosphate hydrolases"/>
    <property type="match status" value="1"/>
</dbReference>
<dbReference type="EMBL" id="CP025746">
    <property type="protein sequence ID" value="QAA32198.1"/>
    <property type="molecule type" value="Genomic_DNA"/>
</dbReference>
<keyword evidence="2" id="KW-1185">Reference proteome</keyword>
<proteinExistence type="predicted"/>
<dbReference type="Pfam" id="PF13238">
    <property type="entry name" value="AAA_18"/>
    <property type="match status" value="1"/>
</dbReference>
<evidence type="ECO:0000313" key="2">
    <source>
        <dbReference type="Proteomes" id="UP000286268"/>
    </source>
</evidence>
<accession>A0A410DT68</accession>
<dbReference type="Proteomes" id="UP000286268">
    <property type="component" value="Chromosome"/>
</dbReference>
<protein>
    <submittedName>
        <fullName evidence="1">Tunicamycin resistance protein</fullName>
    </submittedName>
</protein>
<dbReference type="OrthoDB" id="9799092at2"/>